<name>A0A1M2VPA5_TRAPU</name>
<protein>
    <submittedName>
        <fullName evidence="7">Tyrosinase</fullName>
    </submittedName>
</protein>
<feature type="domain" description="Tyrosinase copper-binding" evidence="6">
    <location>
        <begin position="282"/>
        <end position="293"/>
    </location>
</feature>
<keyword evidence="4" id="KW-0503">Monooxygenase</keyword>
<evidence type="ECO:0000259" key="5">
    <source>
        <dbReference type="PROSITE" id="PS00497"/>
    </source>
</evidence>
<dbReference type="InterPro" id="IPR041640">
    <property type="entry name" value="Tyrosinase_C"/>
</dbReference>
<dbReference type="OrthoDB" id="6132182at2759"/>
<evidence type="ECO:0000256" key="4">
    <source>
        <dbReference type="ARBA" id="ARBA00023033"/>
    </source>
</evidence>
<dbReference type="InterPro" id="IPR016216">
    <property type="entry name" value="Monophenol_mOase_fun"/>
</dbReference>
<evidence type="ECO:0000256" key="3">
    <source>
        <dbReference type="ARBA" id="ARBA00023002"/>
    </source>
</evidence>
<comment type="caution">
    <text evidence="7">The sequence shown here is derived from an EMBL/GenBank/DDBJ whole genome shotgun (WGS) entry which is preliminary data.</text>
</comment>
<keyword evidence="8" id="KW-1185">Reference proteome</keyword>
<dbReference type="STRING" id="154538.A0A1M2VPA5"/>
<evidence type="ECO:0000259" key="6">
    <source>
        <dbReference type="PROSITE" id="PS00498"/>
    </source>
</evidence>
<dbReference type="Pfam" id="PF00264">
    <property type="entry name" value="Tyrosinase"/>
    <property type="match status" value="1"/>
</dbReference>
<dbReference type="Pfam" id="PF18132">
    <property type="entry name" value="Tyrosinase_C"/>
    <property type="match status" value="1"/>
</dbReference>
<evidence type="ECO:0000313" key="7">
    <source>
        <dbReference type="EMBL" id="OJT09435.1"/>
    </source>
</evidence>
<comment type="cofactor">
    <cofactor evidence="1">
        <name>Cu(2+)</name>
        <dbReference type="ChEBI" id="CHEBI:29036"/>
    </cofactor>
</comment>
<proteinExistence type="predicted"/>
<accession>A0A1M2VPA5</accession>
<reference evidence="7 8" key="1">
    <citation type="submission" date="2016-10" db="EMBL/GenBank/DDBJ databases">
        <title>Genome sequence of the basidiomycete white-rot fungus Trametes pubescens.</title>
        <authorList>
            <person name="Makela M.R."/>
            <person name="Granchi Z."/>
            <person name="Peng M."/>
            <person name="De Vries R.P."/>
            <person name="Grigoriev I."/>
            <person name="Riley R."/>
            <person name="Hilden K."/>
        </authorList>
    </citation>
    <scope>NUCLEOTIDE SEQUENCE [LARGE SCALE GENOMIC DNA]</scope>
    <source>
        <strain evidence="7 8">FBCC735</strain>
    </source>
</reference>
<dbReference type="PROSITE" id="PS00498">
    <property type="entry name" value="TYROSINASE_2"/>
    <property type="match status" value="1"/>
</dbReference>
<dbReference type="Gene3D" id="2.60.310.20">
    <property type="match status" value="1"/>
</dbReference>
<evidence type="ECO:0000256" key="1">
    <source>
        <dbReference type="ARBA" id="ARBA00001973"/>
    </source>
</evidence>
<dbReference type="SUPFAM" id="SSF48056">
    <property type="entry name" value="Di-copper centre-containing domain"/>
    <property type="match status" value="1"/>
</dbReference>
<dbReference type="InterPro" id="IPR050316">
    <property type="entry name" value="Tyrosinase/Hemocyanin"/>
</dbReference>
<dbReference type="Gene3D" id="1.10.1280.10">
    <property type="entry name" value="Di-copper center containing domain from catechol oxidase"/>
    <property type="match status" value="1"/>
</dbReference>
<dbReference type="PROSITE" id="PS00497">
    <property type="entry name" value="TYROSINASE_1"/>
    <property type="match status" value="1"/>
</dbReference>
<dbReference type="GO" id="GO:0004503">
    <property type="term" value="F:tyrosinase activity"/>
    <property type="evidence" value="ECO:0007669"/>
    <property type="project" value="InterPro"/>
</dbReference>
<dbReference type="OMA" id="VQGTGVH"/>
<dbReference type="PANTHER" id="PTHR11474:SF131">
    <property type="entry name" value="TYROSINASE COPPER-BINDING DOMAIN-CONTAINING PROTEIN"/>
    <property type="match status" value="1"/>
</dbReference>
<dbReference type="PANTHER" id="PTHR11474">
    <property type="entry name" value="TYROSINASE FAMILY MEMBER"/>
    <property type="match status" value="1"/>
</dbReference>
<dbReference type="AlphaFoldDB" id="A0A1M2VPA5"/>
<dbReference type="Proteomes" id="UP000184267">
    <property type="component" value="Unassembled WGS sequence"/>
</dbReference>
<gene>
    <name evidence="7" type="ORF">TRAPUB_14098</name>
</gene>
<dbReference type="PIRSF" id="PIRSF000340">
    <property type="entry name" value="MPO_fungal"/>
    <property type="match status" value="1"/>
</dbReference>
<evidence type="ECO:0000256" key="2">
    <source>
        <dbReference type="ARBA" id="ARBA00022723"/>
    </source>
</evidence>
<dbReference type="InterPro" id="IPR002227">
    <property type="entry name" value="Tyrosinase_Cu-bd"/>
</dbReference>
<sequence>MTRNNIITTGCLGGETVGAMAPNRLEISDFIKNEKMFSLYIQALQAMMDTPQDDPESFFQIGGIHGLPYAPWDGVGEASQAEASGYCTHGSVLFPTWHRPYVALYEQILQKHAIQIARKYVFEGYSWRKVAADLRQPYWDWASNAVPPPEVISMERVTIITSDGRRARVENPLLRYRFDSVEPSFAGPFARWPSTIRHPSSDDSGAKDDVESLISTLQANQADLTSKVYNLLTRTHTWPSFSCNAPGDEDSTSNSLEAIHDAIHDCVGGPGHMGDPAYAGFDPIFMLHHAQVDRLLSLWAALHPDVGVSEATASGGTFTIPSNSTIDENTELTPFRSRQSTFWTSRGAGGPFPTHLGYSYPEFNGLDSKDEDEVAQHVAEVINNLYTPQRLQHYLLPRTTKQHRSVTWVDEVSRSLQQTLRISRLPSDSWSIFEAPAEDDELTAGYLVLFPDPPRIRDPPSHTLWEWSVRIRVKKFEVGRSFAVLVFLGEVPEDPQEWYASATYVGAHHAFVNSAPARCANCRRQGDSVTEGFVHLNDAIVKHAAPHSLEPEAMKPYLRRDLSWRVRRIDGQAISPEYLGSLEVVVVVQPLSYSAYSQQFFSQGRSTYYPEITTAHVKGSYPGHRG</sequence>
<feature type="domain" description="Tyrosinase copper-binding" evidence="5">
    <location>
        <begin position="89"/>
        <end position="106"/>
    </location>
</feature>
<evidence type="ECO:0000313" key="8">
    <source>
        <dbReference type="Proteomes" id="UP000184267"/>
    </source>
</evidence>
<keyword evidence="3" id="KW-0560">Oxidoreductase</keyword>
<organism evidence="7 8">
    <name type="scientific">Trametes pubescens</name>
    <name type="common">White-rot fungus</name>
    <dbReference type="NCBI Taxonomy" id="154538"/>
    <lineage>
        <taxon>Eukaryota</taxon>
        <taxon>Fungi</taxon>
        <taxon>Dikarya</taxon>
        <taxon>Basidiomycota</taxon>
        <taxon>Agaricomycotina</taxon>
        <taxon>Agaricomycetes</taxon>
        <taxon>Polyporales</taxon>
        <taxon>Polyporaceae</taxon>
        <taxon>Trametes</taxon>
    </lineage>
</organism>
<dbReference type="EMBL" id="MNAD01000917">
    <property type="protein sequence ID" value="OJT09435.1"/>
    <property type="molecule type" value="Genomic_DNA"/>
</dbReference>
<dbReference type="PRINTS" id="PR00092">
    <property type="entry name" value="TYROSINASE"/>
</dbReference>
<dbReference type="GO" id="GO:0046872">
    <property type="term" value="F:metal ion binding"/>
    <property type="evidence" value="ECO:0007669"/>
    <property type="project" value="UniProtKB-KW"/>
</dbReference>
<keyword evidence="2" id="KW-0479">Metal-binding</keyword>
<dbReference type="InterPro" id="IPR008922">
    <property type="entry name" value="Di-copper_centre_dom_sf"/>
</dbReference>